<evidence type="ECO:0000313" key="2">
    <source>
        <dbReference type="EMBL" id="CAB4932358.1"/>
    </source>
</evidence>
<organism evidence="2">
    <name type="scientific">freshwater metagenome</name>
    <dbReference type="NCBI Taxonomy" id="449393"/>
    <lineage>
        <taxon>unclassified sequences</taxon>
        <taxon>metagenomes</taxon>
        <taxon>ecological metagenomes</taxon>
    </lineage>
</organism>
<evidence type="ECO:0000256" key="1">
    <source>
        <dbReference type="SAM" id="MobiDB-lite"/>
    </source>
</evidence>
<feature type="compositionally biased region" description="Low complexity" evidence="1">
    <location>
        <begin position="77"/>
        <end position="90"/>
    </location>
</feature>
<gene>
    <name evidence="2" type="ORF">UFOPK3472_04163</name>
</gene>
<name>A0A6J7IM95_9ZZZZ</name>
<proteinExistence type="predicted"/>
<dbReference type="EMBL" id="CAFBLX010000492">
    <property type="protein sequence ID" value="CAB4932358.1"/>
    <property type="molecule type" value="Genomic_DNA"/>
</dbReference>
<feature type="region of interest" description="Disordered" evidence="1">
    <location>
        <begin position="51"/>
        <end position="90"/>
    </location>
</feature>
<protein>
    <submittedName>
        <fullName evidence="2">Unannotated protein</fullName>
    </submittedName>
</protein>
<reference evidence="2" key="1">
    <citation type="submission" date="2020-05" db="EMBL/GenBank/DDBJ databases">
        <authorList>
            <person name="Chiriac C."/>
            <person name="Salcher M."/>
            <person name="Ghai R."/>
            <person name="Kavagutti S V."/>
        </authorList>
    </citation>
    <scope>NUCLEOTIDE SEQUENCE</scope>
</reference>
<feature type="compositionally biased region" description="Low complexity" evidence="1">
    <location>
        <begin position="57"/>
        <end position="66"/>
    </location>
</feature>
<sequence length="90" mass="9521">MALPWSRSDVMSSFGESGLPVFHAGHCDWQRPHSVQVVKSSQPFQEKFSILPAPNASTSGSASSISRTLPPDIMGLAAPSATPPSSSRLK</sequence>
<dbReference type="AlphaFoldDB" id="A0A6J7IM95"/>
<accession>A0A6J7IM95</accession>